<evidence type="ECO:0000256" key="6">
    <source>
        <dbReference type="SAM" id="Phobius"/>
    </source>
</evidence>
<feature type="transmembrane region" description="Helical" evidence="6">
    <location>
        <begin position="442"/>
        <end position="468"/>
    </location>
</feature>
<proteinExistence type="predicted"/>
<comment type="subcellular location">
    <subcellularLocation>
        <location evidence="1">Membrane</location>
        <topology evidence="1">Multi-pass membrane protein</topology>
    </subcellularLocation>
</comment>
<reference evidence="8 9" key="1">
    <citation type="submission" date="2021-05" db="EMBL/GenBank/DDBJ databases">
        <title>Genome Assembly of Synthetic Allotetraploid Brassica napus Reveals Homoeologous Exchanges between Subgenomes.</title>
        <authorList>
            <person name="Davis J.T."/>
        </authorList>
    </citation>
    <scope>NUCLEOTIDE SEQUENCE [LARGE SCALE GENOMIC DNA]</scope>
    <source>
        <strain evidence="9">cv. Da-Ae</strain>
        <tissue evidence="8">Seedling</tissue>
    </source>
</reference>
<dbReference type="SUPFAM" id="SSF47769">
    <property type="entry name" value="SAM/Pointed domain"/>
    <property type="match status" value="1"/>
</dbReference>
<evidence type="ECO:0000256" key="1">
    <source>
        <dbReference type="ARBA" id="ARBA00004141"/>
    </source>
</evidence>
<keyword evidence="9" id="KW-1185">Reference proteome</keyword>
<keyword evidence="2 6" id="KW-0812">Transmembrane</keyword>
<sequence>MDKWAYPARPNMSYSPTEVRHKQKQRKKKGQGEKKKEEVMVSSSPKEMNPTLYKLIEIVFGAVLVDVFLGWYCSLVSGSGAGLALSFLRQGFKLRPAHALSSVASFAVIQATMYKVKETIKSRNAQDALYTEARAMLSKLRLEDYEKNFKKGHLTDPTLPLLTDRELQEVNIPPGARLLILDHIKRRNPQVLAPQSRTQVLFSFINNPKPPASITNWLVRECAGVFSVISAADCGIESVMKGIRGKDDVTNRLVSGSGAGLTFCFVSKGLKARPAQALLSAAGFAVISATVYKKSIYLLLTYKTPSLFSLQMMKTTKPRDFYTEARAMLKGHLTDYTLPFLTDRLHYTSISFKLQSIIIDLKDVNIPSGVRRLILDHIKRFVHKLLYSHLDQMYHKMVNRKGMKSEQTMATRLASGGDTMAVEHSSSNQTNPTLYNKLKETVFMTAFGGVYGAVSGGIVGMVIMAPIARRYPQVLAPLSRTQYARRFARENSALSAAMWGIESIMLGIRGKDDLTNSLVSGSGAGLAYSFVRHDLKVKPAHALSWAAYLAVLCGTMYKKII</sequence>
<dbReference type="PANTHER" id="PTHR14110:SF31">
    <property type="entry name" value="SAM DOMAIN-CONTAINING PROTEIN"/>
    <property type="match status" value="1"/>
</dbReference>
<evidence type="ECO:0000259" key="7">
    <source>
        <dbReference type="SMART" id="SM00454"/>
    </source>
</evidence>
<accession>A0ABQ8D3L0</accession>
<evidence type="ECO:0000313" key="8">
    <source>
        <dbReference type="EMBL" id="KAH0923944.1"/>
    </source>
</evidence>
<comment type="caution">
    <text evidence="8">The sequence shown here is derived from an EMBL/GenBank/DDBJ whole genome shotgun (WGS) entry which is preliminary data.</text>
</comment>
<dbReference type="InterPro" id="IPR013761">
    <property type="entry name" value="SAM/pointed_sf"/>
</dbReference>
<dbReference type="EMBL" id="JAGKQM010000006">
    <property type="protein sequence ID" value="KAH0923944.1"/>
    <property type="molecule type" value="Genomic_DNA"/>
</dbReference>
<gene>
    <name evidence="8" type="ORF">HID58_023962</name>
</gene>
<evidence type="ECO:0000256" key="3">
    <source>
        <dbReference type="ARBA" id="ARBA00022989"/>
    </source>
</evidence>
<feature type="domain" description="SAM" evidence="7">
    <location>
        <begin position="125"/>
        <end position="190"/>
    </location>
</feature>
<keyword evidence="3 6" id="KW-1133">Transmembrane helix</keyword>
<dbReference type="CDD" id="cd09487">
    <property type="entry name" value="SAM_superfamily"/>
    <property type="match status" value="1"/>
</dbReference>
<dbReference type="SMART" id="SM00454">
    <property type="entry name" value="SAM"/>
    <property type="match status" value="1"/>
</dbReference>
<dbReference type="InterPro" id="IPR001660">
    <property type="entry name" value="SAM"/>
</dbReference>
<dbReference type="Proteomes" id="UP000824890">
    <property type="component" value="Unassembled WGS sequence"/>
</dbReference>
<organism evidence="8 9">
    <name type="scientific">Brassica napus</name>
    <name type="common">Rape</name>
    <dbReference type="NCBI Taxonomy" id="3708"/>
    <lineage>
        <taxon>Eukaryota</taxon>
        <taxon>Viridiplantae</taxon>
        <taxon>Streptophyta</taxon>
        <taxon>Embryophyta</taxon>
        <taxon>Tracheophyta</taxon>
        <taxon>Spermatophyta</taxon>
        <taxon>Magnoliopsida</taxon>
        <taxon>eudicotyledons</taxon>
        <taxon>Gunneridae</taxon>
        <taxon>Pentapetalae</taxon>
        <taxon>rosids</taxon>
        <taxon>malvids</taxon>
        <taxon>Brassicales</taxon>
        <taxon>Brassicaceae</taxon>
        <taxon>Brassiceae</taxon>
        <taxon>Brassica</taxon>
    </lineage>
</organism>
<evidence type="ECO:0000256" key="5">
    <source>
        <dbReference type="SAM" id="MobiDB-lite"/>
    </source>
</evidence>
<evidence type="ECO:0000256" key="4">
    <source>
        <dbReference type="ARBA" id="ARBA00023136"/>
    </source>
</evidence>
<dbReference type="PANTHER" id="PTHR14110">
    <property type="entry name" value="MITOCHONDRIAL IMPORT INNER MEMBRANE TRANSLOCASE SUBUNIT TIM22"/>
    <property type="match status" value="1"/>
</dbReference>
<dbReference type="Gene3D" id="1.10.150.50">
    <property type="entry name" value="Transcription Factor, Ets-1"/>
    <property type="match status" value="1"/>
</dbReference>
<evidence type="ECO:0000256" key="2">
    <source>
        <dbReference type="ARBA" id="ARBA00022692"/>
    </source>
</evidence>
<keyword evidence="4 6" id="KW-0472">Membrane</keyword>
<name>A0ABQ8D3L0_BRANA</name>
<feature type="region of interest" description="Disordered" evidence="5">
    <location>
        <begin position="1"/>
        <end position="43"/>
    </location>
</feature>
<protein>
    <recommendedName>
        <fullName evidence="7">SAM domain-containing protein</fullName>
    </recommendedName>
</protein>
<feature type="compositionally biased region" description="Basic and acidic residues" evidence="5">
    <location>
        <begin position="30"/>
        <end position="39"/>
    </location>
</feature>
<evidence type="ECO:0000313" key="9">
    <source>
        <dbReference type="Proteomes" id="UP000824890"/>
    </source>
</evidence>
<dbReference type="InterPro" id="IPR039175">
    <property type="entry name" value="TIM22"/>
</dbReference>